<comment type="subcellular location">
    <subcellularLocation>
        <location evidence="1">Cytoplasm</location>
    </subcellularLocation>
</comment>
<evidence type="ECO:0000313" key="5">
    <source>
        <dbReference type="Ensembl" id="ENSSRHP00000052603.1"/>
    </source>
</evidence>
<gene>
    <name evidence="5" type="primary">LOC107716727</name>
</gene>
<dbReference type="Pfam" id="PF14429">
    <property type="entry name" value="DOCK-C2"/>
    <property type="match status" value="1"/>
</dbReference>
<evidence type="ECO:0000313" key="6">
    <source>
        <dbReference type="Proteomes" id="UP000472270"/>
    </source>
</evidence>
<dbReference type="Gene3D" id="1.20.1270.350">
    <property type="entry name" value="Dedicator of cytokinesis N-terminal subdomain"/>
    <property type="match status" value="1"/>
</dbReference>
<dbReference type="GO" id="GO:0005085">
    <property type="term" value="F:guanyl-nucleotide exchange factor activity"/>
    <property type="evidence" value="ECO:0007669"/>
    <property type="project" value="InterPro"/>
</dbReference>
<keyword evidence="2" id="KW-0963">Cytoplasm</keyword>
<dbReference type="InterPro" id="IPR042455">
    <property type="entry name" value="DOCK_N_sub1"/>
</dbReference>
<keyword evidence="6" id="KW-1185">Reference proteome</keyword>
<sequence>MAIITHFILRNHTKYWIDLFNHGLPLEIGDTVQILEKCEGSQCFVTKKNNNLTALINKIANLIKKYKHTFSVTRSCSFCLSQRNEGDLFHRLWHVMNEILELRQQVLVGHLTHDRLSDIKQHITARLDWGNEQLGLDLVPRRDFSMVDPDEISITELYRRHRRREAPPQASMHHLFLQMKSMMSSNLGEELEVFYSVYDSREMRPISERFFVRLNKQGLPKSPEKTERQCTLFVDLGSSDLRKDVYVVAHIFRIGRMVAGEKKSVSNTQYKRPYGCAVISVADLLTADFKDDHLLKIYSCNAESEWYQIHDSIIRKVSSRYSHIGTNTGLNVSLQLLHGDMEQIRKDYMRLFTRNVSITKRLEFSDIIIPGEIRNDLYVTLERGEFEKGGKSVARNVEVTVYLLGGDGQLLKGLVCCGSGEPGVDENRSFVLYHSNSPRWAEQIKLPIPLEMFHGTHLRFELRHCSTKEKGEKKLFGFSFVPLMQDDGRPLPDGTHELIVHKCEETADLQDPSRYLKLPFSKASLQPGNNQTIKNSKESFWIQSSLCSTKLTQNGDMLDLLKWRVHLDRIIDCLSKLKDIDGTEIVKFLQDTLDTLFGILDESPQRYGLKVFDCLVHVINLLQDSKFQLFKPVMDNYIENHFAGALSYRDLIRVLKWYVDRIIDAEHQEQIQQVLKASEYLFKYIVQSRRLYAAATGGQNEEEFRCSVHELFKSIHLFLSHESKGISPITHTQAVFLRSFPNVCCELLKIFSMREVANLARDTLSSLPALAHTDCPLQAVKLQCMAKTVESPLYINPESRCVLLPVVLRLLHTHLQEQRELVLCANILTSMLTLNTPECGVSEEVNLVMEGLSGVLLRTILEVTNRPQPAATSLRLQYQDVTGEFVACLLTLLRQLKDKEYQQLLSRFPTKDELTSFLLQLFTVFRILIRPDMFPKDWTVMRLVANNVIITTILYLSDTLRNNFLNEKFDFKVWESYFYLCIIFINQPCLQLEMFPPSKRKKVLEKYGDMRVMIGCEIFSMWQHLGDYKLSLIPTLIGPFMEVTLVPQMDLRNVLIPIFHDMMDCEQQRSGNFKQVLKSQSHKHVSTCESSVMFMS</sequence>
<reference evidence="5" key="1">
    <citation type="submission" date="2025-08" db="UniProtKB">
        <authorList>
            <consortium name="Ensembl"/>
        </authorList>
    </citation>
    <scope>IDENTIFICATION</scope>
</reference>
<dbReference type="PROSITE" id="PS51650">
    <property type="entry name" value="C2_DOCK"/>
    <property type="match status" value="1"/>
</dbReference>
<evidence type="ECO:0000256" key="1">
    <source>
        <dbReference type="ARBA" id="ARBA00004496"/>
    </source>
</evidence>
<dbReference type="GO" id="GO:0005737">
    <property type="term" value="C:cytoplasm"/>
    <property type="evidence" value="ECO:0007669"/>
    <property type="project" value="UniProtKB-SubCell"/>
</dbReference>
<dbReference type="InterPro" id="IPR026791">
    <property type="entry name" value="DOCK"/>
</dbReference>
<proteinExistence type="inferred from homology"/>
<dbReference type="AlphaFoldDB" id="A0A673JR97"/>
<evidence type="ECO:0000256" key="3">
    <source>
        <dbReference type="PROSITE-ProRule" id="PRU00983"/>
    </source>
</evidence>
<dbReference type="GO" id="GO:0060326">
    <property type="term" value="P:cell chemotaxis"/>
    <property type="evidence" value="ECO:0007669"/>
    <property type="project" value="TreeGrafter"/>
</dbReference>
<dbReference type="InterPro" id="IPR056372">
    <property type="entry name" value="TPR_DOCK"/>
</dbReference>
<dbReference type="Pfam" id="PF16172">
    <property type="entry name" value="DOCK_N"/>
    <property type="match status" value="1"/>
</dbReference>
<evidence type="ECO:0000259" key="4">
    <source>
        <dbReference type="PROSITE" id="PS51650"/>
    </source>
</evidence>
<dbReference type="Ensembl" id="ENSSRHT00000054078.1">
    <property type="protein sequence ID" value="ENSSRHP00000052603.1"/>
    <property type="gene ID" value="ENSSRHG00000026426.1"/>
</dbReference>
<name>A0A673JR97_9TELE</name>
<accession>A0A673JR97</accession>
<dbReference type="Gene3D" id="2.60.40.150">
    <property type="entry name" value="C2 domain"/>
    <property type="match status" value="1"/>
</dbReference>
<evidence type="ECO:0000256" key="2">
    <source>
        <dbReference type="ARBA" id="ARBA00022490"/>
    </source>
</evidence>
<dbReference type="InterPro" id="IPR027007">
    <property type="entry name" value="C2_DOCK-type_domain"/>
</dbReference>
<protein>
    <submittedName>
        <fullName evidence="5">Dedicator of cytokinesis protein 4-like</fullName>
    </submittedName>
</protein>
<dbReference type="GO" id="GO:0031267">
    <property type="term" value="F:small GTPase binding"/>
    <property type="evidence" value="ECO:0007669"/>
    <property type="project" value="TreeGrafter"/>
</dbReference>
<dbReference type="FunFam" id="2.60.40.150:FF:000045">
    <property type="entry name" value="Dedicator of cytokinesis protein 4"/>
    <property type="match status" value="1"/>
</dbReference>
<dbReference type="PANTHER" id="PTHR45653">
    <property type="entry name" value="DEDICATOR OF CYTOKINESIS"/>
    <property type="match status" value="1"/>
</dbReference>
<dbReference type="GO" id="GO:0005886">
    <property type="term" value="C:plasma membrane"/>
    <property type="evidence" value="ECO:0007669"/>
    <property type="project" value="TreeGrafter"/>
</dbReference>
<dbReference type="Pfam" id="PF23554">
    <property type="entry name" value="TPR_DOCK"/>
    <property type="match status" value="1"/>
</dbReference>
<dbReference type="Proteomes" id="UP000472270">
    <property type="component" value="Unassembled WGS sequence"/>
</dbReference>
<dbReference type="InterPro" id="IPR032376">
    <property type="entry name" value="DOCK_N"/>
</dbReference>
<comment type="similarity">
    <text evidence="3">Belongs to the DOCK family.</text>
</comment>
<dbReference type="PANTHER" id="PTHR45653:SF7">
    <property type="entry name" value="DEDICATOR OF CYTOKINESIS PROTEIN 4"/>
    <property type="match status" value="1"/>
</dbReference>
<dbReference type="InterPro" id="IPR035892">
    <property type="entry name" value="C2_domain_sf"/>
</dbReference>
<dbReference type="GO" id="GO:0007264">
    <property type="term" value="P:small GTPase-mediated signal transduction"/>
    <property type="evidence" value="ECO:0007669"/>
    <property type="project" value="InterPro"/>
</dbReference>
<organism evidence="5 6">
    <name type="scientific">Sinocyclocheilus rhinocerous</name>
    <dbReference type="NCBI Taxonomy" id="307959"/>
    <lineage>
        <taxon>Eukaryota</taxon>
        <taxon>Metazoa</taxon>
        <taxon>Chordata</taxon>
        <taxon>Craniata</taxon>
        <taxon>Vertebrata</taxon>
        <taxon>Euteleostomi</taxon>
        <taxon>Actinopterygii</taxon>
        <taxon>Neopterygii</taxon>
        <taxon>Teleostei</taxon>
        <taxon>Ostariophysi</taxon>
        <taxon>Cypriniformes</taxon>
        <taxon>Cyprinidae</taxon>
        <taxon>Cyprininae</taxon>
        <taxon>Sinocyclocheilus</taxon>
    </lineage>
</organism>
<reference evidence="5" key="2">
    <citation type="submission" date="2025-09" db="UniProtKB">
        <authorList>
            <consortium name="Ensembl"/>
        </authorList>
    </citation>
    <scope>IDENTIFICATION</scope>
</reference>
<feature type="domain" description="C2 DOCK-type" evidence="4">
    <location>
        <begin position="374"/>
        <end position="547"/>
    </location>
</feature>